<evidence type="ECO:0000256" key="1">
    <source>
        <dbReference type="ARBA" id="ARBA00022574"/>
    </source>
</evidence>
<name>A0A563VTP8_9CYAN</name>
<evidence type="ECO:0000256" key="2">
    <source>
        <dbReference type="ARBA" id="ARBA00022737"/>
    </source>
</evidence>
<dbReference type="CDD" id="cd00200">
    <property type="entry name" value="WD40"/>
    <property type="match status" value="1"/>
</dbReference>
<gene>
    <name evidence="5" type="ORF">H1P_2850008</name>
</gene>
<evidence type="ECO:0000313" key="5">
    <source>
        <dbReference type="EMBL" id="VEP14764.1"/>
    </source>
</evidence>
<feature type="repeat" description="WD" evidence="3">
    <location>
        <begin position="79"/>
        <end position="122"/>
    </location>
</feature>
<feature type="region of interest" description="Disordered" evidence="4">
    <location>
        <begin position="35"/>
        <end position="58"/>
    </location>
</feature>
<dbReference type="InterPro" id="IPR015943">
    <property type="entry name" value="WD40/YVTN_repeat-like_dom_sf"/>
</dbReference>
<dbReference type="PROSITE" id="PS50082">
    <property type="entry name" value="WD_REPEATS_2"/>
    <property type="match status" value="7"/>
</dbReference>
<dbReference type="SUPFAM" id="SSF50978">
    <property type="entry name" value="WD40 repeat-like"/>
    <property type="match status" value="1"/>
</dbReference>
<dbReference type="PROSITE" id="PS50294">
    <property type="entry name" value="WD_REPEATS_REGION"/>
    <property type="match status" value="5"/>
</dbReference>
<feature type="repeat" description="WD" evidence="3">
    <location>
        <begin position="292"/>
        <end position="320"/>
    </location>
</feature>
<dbReference type="PANTHER" id="PTHR19879">
    <property type="entry name" value="TRANSCRIPTION INITIATION FACTOR TFIID"/>
    <property type="match status" value="1"/>
</dbReference>
<dbReference type="InterPro" id="IPR020472">
    <property type="entry name" value="WD40_PAC1"/>
</dbReference>
<evidence type="ECO:0000313" key="6">
    <source>
        <dbReference type="Proteomes" id="UP000320055"/>
    </source>
</evidence>
<dbReference type="RefSeq" id="WP_144873558.1">
    <property type="nucleotide sequence ID" value="NZ_LR214028.1"/>
</dbReference>
<dbReference type="Proteomes" id="UP000320055">
    <property type="component" value="Unassembled WGS sequence"/>
</dbReference>
<accession>A0A563VTP8</accession>
<dbReference type="PROSITE" id="PS00678">
    <property type="entry name" value="WD_REPEATS_1"/>
    <property type="match status" value="2"/>
</dbReference>
<protein>
    <submittedName>
        <fullName evidence="5">WD-40 repeat protein</fullName>
    </submittedName>
</protein>
<reference evidence="5 6" key="1">
    <citation type="submission" date="2019-01" db="EMBL/GenBank/DDBJ databases">
        <authorList>
            <person name="Brito A."/>
        </authorList>
    </citation>
    <scope>NUCLEOTIDE SEQUENCE [LARGE SCALE GENOMIC DNA]</scope>
    <source>
        <strain evidence="5">1</strain>
    </source>
</reference>
<evidence type="ECO:0000256" key="3">
    <source>
        <dbReference type="PROSITE-ProRule" id="PRU00221"/>
    </source>
</evidence>
<keyword evidence="1 3" id="KW-0853">WD repeat</keyword>
<dbReference type="OrthoDB" id="422888at2"/>
<keyword evidence="6" id="KW-1185">Reference proteome</keyword>
<dbReference type="Gene3D" id="2.130.10.10">
    <property type="entry name" value="YVTN repeat-like/Quinoprotein amine dehydrogenase"/>
    <property type="match status" value="3"/>
</dbReference>
<keyword evidence="2" id="KW-0677">Repeat</keyword>
<dbReference type="SMART" id="SM00320">
    <property type="entry name" value="WD40"/>
    <property type="match status" value="7"/>
</dbReference>
<dbReference type="EMBL" id="CAACVJ010000207">
    <property type="protein sequence ID" value="VEP14764.1"/>
    <property type="molecule type" value="Genomic_DNA"/>
</dbReference>
<dbReference type="InterPro" id="IPR036322">
    <property type="entry name" value="WD40_repeat_dom_sf"/>
</dbReference>
<feature type="repeat" description="WD" evidence="3">
    <location>
        <begin position="165"/>
        <end position="191"/>
    </location>
</feature>
<evidence type="ECO:0000256" key="4">
    <source>
        <dbReference type="SAM" id="MobiDB-lite"/>
    </source>
</evidence>
<dbReference type="InterPro" id="IPR019775">
    <property type="entry name" value="WD40_repeat_CS"/>
</dbReference>
<proteinExistence type="predicted"/>
<sequence>MQLLGKKVRKFQVAIVSAIAATLYGINGIPVESQELPSSPEVNIETEPAESESVTPPEVILEKEPALSSWRRPRLIHILPKHQSSIDSLLFSPDNSILISGGGSNDAYMRFWSVDTGEHLTKIRAQNTGILTMAIDPKTEILVSGGEDSVINLWDWQSGEYQATLFQHRGSVTSLKIAPDGKTLVSGAADGIKVWDLTTLPYTPLYTLADFGDPTNEIAINPNGYLVASGDDDGKVKFWNLREATFVSEFAPHKMRISGLAFIQEGKVLVTASFDRTIKLWDLESGQLLQELTGHTGKIRAIAIHPNGNVLATGGNDGIILWNLEQGEIITRLKENSSWIQSLAFSPNGQYLASGGFDLNVRIWEDTWFKSQN</sequence>
<dbReference type="InterPro" id="IPR001680">
    <property type="entry name" value="WD40_rpt"/>
</dbReference>
<dbReference type="PANTHER" id="PTHR19879:SF9">
    <property type="entry name" value="TRANSCRIPTION INITIATION FACTOR TFIID SUBUNIT 5"/>
    <property type="match status" value="1"/>
</dbReference>
<dbReference type="AlphaFoldDB" id="A0A563VTP8"/>
<organism evidence="5 6">
    <name type="scientific">Hyella patelloides LEGE 07179</name>
    <dbReference type="NCBI Taxonomy" id="945734"/>
    <lineage>
        <taxon>Bacteria</taxon>
        <taxon>Bacillati</taxon>
        <taxon>Cyanobacteriota</taxon>
        <taxon>Cyanophyceae</taxon>
        <taxon>Pleurocapsales</taxon>
        <taxon>Hyellaceae</taxon>
        <taxon>Hyella</taxon>
    </lineage>
</organism>
<feature type="repeat" description="WD" evidence="3">
    <location>
        <begin position="333"/>
        <end position="365"/>
    </location>
</feature>
<dbReference type="PRINTS" id="PR00320">
    <property type="entry name" value="GPROTEINBRPT"/>
</dbReference>
<feature type="repeat" description="WD" evidence="3">
    <location>
        <begin position="123"/>
        <end position="164"/>
    </location>
</feature>
<feature type="repeat" description="WD" evidence="3">
    <location>
        <begin position="250"/>
        <end position="291"/>
    </location>
</feature>
<feature type="repeat" description="WD" evidence="3">
    <location>
        <begin position="208"/>
        <end position="249"/>
    </location>
</feature>
<dbReference type="Pfam" id="PF00400">
    <property type="entry name" value="WD40"/>
    <property type="match status" value="7"/>
</dbReference>